<dbReference type="AlphaFoldDB" id="A0AAD4XUZ1"/>
<organism evidence="6 7">
    <name type="scientific">Papaver atlanticum</name>
    <dbReference type="NCBI Taxonomy" id="357466"/>
    <lineage>
        <taxon>Eukaryota</taxon>
        <taxon>Viridiplantae</taxon>
        <taxon>Streptophyta</taxon>
        <taxon>Embryophyta</taxon>
        <taxon>Tracheophyta</taxon>
        <taxon>Spermatophyta</taxon>
        <taxon>Magnoliopsida</taxon>
        <taxon>Ranunculales</taxon>
        <taxon>Papaveraceae</taxon>
        <taxon>Papaveroideae</taxon>
        <taxon>Papaver</taxon>
    </lineage>
</organism>
<evidence type="ECO:0000313" key="7">
    <source>
        <dbReference type="Proteomes" id="UP001202328"/>
    </source>
</evidence>
<evidence type="ECO:0000256" key="2">
    <source>
        <dbReference type="ARBA" id="ARBA00022759"/>
    </source>
</evidence>
<dbReference type="SMART" id="SM00318">
    <property type="entry name" value="SNc"/>
    <property type="match status" value="1"/>
</dbReference>
<feature type="compositionally biased region" description="Polar residues" evidence="4">
    <location>
        <begin position="347"/>
        <end position="357"/>
    </location>
</feature>
<keyword evidence="1" id="KW-0540">Nuclease</keyword>
<evidence type="ECO:0000256" key="3">
    <source>
        <dbReference type="ARBA" id="ARBA00022801"/>
    </source>
</evidence>
<name>A0AAD4XUZ1_9MAGN</name>
<reference evidence="6" key="1">
    <citation type="submission" date="2022-04" db="EMBL/GenBank/DDBJ databases">
        <title>A functionally conserved STORR gene fusion in Papaver species that diverged 16.8 million years ago.</title>
        <authorList>
            <person name="Catania T."/>
        </authorList>
    </citation>
    <scope>NUCLEOTIDE SEQUENCE</scope>
    <source>
        <strain evidence="6">S-188037</strain>
    </source>
</reference>
<keyword evidence="2" id="KW-0255">Endonuclease</keyword>
<dbReference type="Proteomes" id="UP001202328">
    <property type="component" value="Unassembled WGS sequence"/>
</dbReference>
<dbReference type="SUPFAM" id="SSF50199">
    <property type="entry name" value="Staphylococcal nuclease"/>
    <property type="match status" value="1"/>
</dbReference>
<evidence type="ECO:0000256" key="4">
    <source>
        <dbReference type="SAM" id="MobiDB-lite"/>
    </source>
</evidence>
<dbReference type="PANTHER" id="PTHR12302">
    <property type="entry name" value="EBNA2 BINDING PROTEIN P100"/>
    <property type="match status" value="1"/>
</dbReference>
<feature type="domain" description="TNase-like" evidence="5">
    <location>
        <begin position="152"/>
        <end position="321"/>
    </location>
</feature>
<protein>
    <recommendedName>
        <fullName evidence="5">TNase-like domain-containing protein</fullName>
    </recommendedName>
</protein>
<keyword evidence="7" id="KW-1185">Reference proteome</keyword>
<sequence length="366" mass="41004">MGDAPRLLFGNCFNPIDHQEYQSLMSLSTAAVGVLALAHDLFHFDITSQVPERLSGHVASSMEAQVTWYVKLLQAWKEANPPPKSPEETSKLVIQTLELADDIEGLLKFYGLPLPHDNRVEVPGVVAFPLTTSLPKGVMFVFQTLREDARGVTAGDCLSVFVDVADPREAPNVPKVVQVAVSQRLRACANMDYATADACYKKIVDAGYRLLRGTNNEAILAKRYRLQLRGIDAPKRKIHCGKKAKDELTQLVQGKSLTVHVYGVDQFGQLVGDVYCNGQFVQEVMLKKGCAWHRAANDQRRPELIKWEMEARAARIGLWALPNPEIPWDWRKNNPEMPWEWRIPIVGNNTQKSNPKQLSRGLGRSL</sequence>
<evidence type="ECO:0000259" key="5">
    <source>
        <dbReference type="PROSITE" id="PS50830"/>
    </source>
</evidence>
<dbReference type="GO" id="GO:0016787">
    <property type="term" value="F:hydrolase activity"/>
    <property type="evidence" value="ECO:0007669"/>
    <property type="project" value="UniProtKB-KW"/>
</dbReference>
<dbReference type="PROSITE" id="PS50830">
    <property type="entry name" value="TNASE_3"/>
    <property type="match status" value="1"/>
</dbReference>
<keyword evidence="3" id="KW-0378">Hydrolase</keyword>
<comment type="caution">
    <text evidence="6">The sequence shown here is derived from an EMBL/GenBank/DDBJ whole genome shotgun (WGS) entry which is preliminary data.</text>
</comment>
<dbReference type="InterPro" id="IPR035437">
    <property type="entry name" value="SNase_OB-fold_sf"/>
</dbReference>
<evidence type="ECO:0000256" key="1">
    <source>
        <dbReference type="ARBA" id="ARBA00022722"/>
    </source>
</evidence>
<dbReference type="InterPro" id="IPR016071">
    <property type="entry name" value="Staphylococal_nuclease_OB-fold"/>
</dbReference>
<dbReference type="Pfam" id="PF00565">
    <property type="entry name" value="SNase"/>
    <property type="match status" value="1"/>
</dbReference>
<accession>A0AAD4XUZ1</accession>
<dbReference type="GO" id="GO:0004519">
    <property type="term" value="F:endonuclease activity"/>
    <property type="evidence" value="ECO:0007669"/>
    <property type="project" value="UniProtKB-KW"/>
</dbReference>
<dbReference type="Gene3D" id="2.40.50.90">
    <property type="match status" value="1"/>
</dbReference>
<evidence type="ECO:0000313" key="6">
    <source>
        <dbReference type="EMBL" id="KAI3958146.1"/>
    </source>
</evidence>
<feature type="region of interest" description="Disordered" evidence="4">
    <location>
        <begin position="347"/>
        <end position="366"/>
    </location>
</feature>
<dbReference type="GO" id="GO:0005737">
    <property type="term" value="C:cytoplasm"/>
    <property type="evidence" value="ECO:0007669"/>
    <property type="project" value="TreeGrafter"/>
</dbReference>
<proteinExistence type="predicted"/>
<dbReference type="PANTHER" id="PTHR12302:SF3">
    <property type="entry name" value="SERINE_THREONINE-PROTEIN KINASE 31"/>
    <property type="match status" value="1"/>
</dbReference>
<gene>
    <name evidence="6" type="ORF">MKW98_020788</name>
</gene>
<dbReference type="EMBL" id="JAJJMB010001184">
    <property type="protein sequence ID" value="KAI3958146.1"/>
    <property type="molecule type" value="Genomic_DNA"/>
</dbReference>